<evidence type="ECO:0000313" key="3">
    <source>
        <dbReference type="Proteomes" id="UP001472677"/>
    </source>
</evidence>
<dbReference type="Proteomes" id="UP001472677">
    <property type="component" value="Unassembled WGS sequence"/>
</dbReference>
<dbReference type="InterPro" id="IPR002156">
    <property type="entry name" value="RNaseH_domain"/>
</dbReference>
<evidence type="ECO:0000259" key="1">
    <source>
        <dbReference type="Pfam" id="PF13456"/>
    </source>
</evidence>
<proteinExistence type="predicted"/>
<dbReference type="Pfam" id="PF13456">
    <property type="entry name" value="RVT_3"/>
    <property type="match status" value="1"/>
</dbReference>
<keyword evidence="3" id="KW-1185">Reference proteome</keyword>
<evidence type="ECO:0000313" key="2">
    <source>
        <dbReference type="EMBL" id="KAK8596960.1"/>
    </source>
</evidence>
<organism evidence="2 3">
    <name type="scientific">Hibiscus sabdariffa</name>
    <name type="common">roselle</name>
    <dbReference type="NCBI Taxonomy" id="183260"/>
    <lineage>
        <taxon>Eukaryota</taxon>
        <taxon>Viridiplantae</taxon>
        <taxon>Streptophyta</taxon>
        <taxon>Embryophyta</taxon>
        <taxon>Tracheophyta</taxon>
        <taxon>Spermatophyta</taxon>
        <taxon>Magnoliopsida</taxon>
        <taxon>eudicotyledons</taxon>
        <taxon>Gunneridae</taxon>
        <taxon>Pentapetalae</taxon>
        <taxon>rosids</taxon>
        <taxon>malvids</taxon>
        <taxon>Malvales</taxon>
        <taxon>Malvaceae</taxon>
        <taxon>Malvoideae</taxon>
        <taxon>Hibiscus</taxon>
    </lineage>
</organism>
<dbReference type="EMBL" id="JBBPBM010000002">
    <property type="protein sequence ID" value="KAK8596960.1"/>
    <property type="molecule type" value="Genomic_DNA"/>
</dbReference>
<sequence length="71" mass="7950">MAIQHGWQKSIVESDSFSIVNCLHVSVLDCSVASTFLIEMVGLLREHAHISICHVAWAANRVAYKLTCFFD</sequence>
<accession>A0ABR2G9N4</accession>
<reference evidence="2 3" key="1">
    <citation type="journal article" date="2024" name="G3 (Bethesda)">
        <title>Genome assembly of Hibiscus sabdariffa L. provides insights into metabolisms of medicinal natural products.</title>
        <authorList>
            <person name="Kim T."/>
        </authorList>
    </citation>
    <scope>NUCLEOTIDE SEQUENCE [LARGE SCALE GENOMIC DNA]</scope>
    <source>
        <strain evidence="2">TK-2024</strain>
        <tissue evidence="2">Old leaves</tissue>
    </source>
</reference>
<comment type="caution">
    <text evidence="2">The sequence shown here is derived from an EMBL/GenBank/DDBJ whole genome shotgun (WGS) entry which is preliminary data.</text>
</comment>
<feature type="domain" description="RNase H type-1" evidence="1">
    <location>
        <begin position="2"/>
        <end position="66"/>
    </location>
</feature>
<protein>
    <recommendedName>
        <fullName evidence="1">RNase H type-1 domain-containing protein</fullName>
    </recommendedName>
</protein>
<name>A0ABR2G9N4_9ROSI</name>
<gene>
    <name evidence="2" type="ORF">V6N12_065437</name>
</gene>